<accession>A0A165PGG6</accession>
<name>A0A165PGG6_EXIGL</name>
<organism evidence="1 2">
    <name type="scientific">Exidia glandulosa HHB12029</name>
    <dbReference type="NCBI Taxonomy" id="1314781"/>
    <lineage>
        <taxon>Eukaryota</taxon>
        <taxon>Fungi</taxon>
        <taxon>Dikarya</taxon>
        <taxon>Basidiomycota</taxon>
        <taxon>Agaricomycotina</taxon>
        <taxon>Agaricomycetes</taxon>
        <taxon>Auriculariales</taxon>
        <taxon>Exidiaceae</taxon>
        <taxon>Exidia</taxon>
    </lineage>
</organism>
<dbReference type="AlphaFoldDB" id="A0A165PGG6"/>
<proteinExistence type="predicted"/>
<gene>
    <name evidence="1" type="ORF">EXIGLDRAFT_736852</name>
</gene>
<reference evidence="1 2" key="1">
    <citation type="journal article" date="2016" name="Mol. Biol. Evol.">
        <title>Comparative Genomics of Early-Diverging Mushroom-Forming Fungi Provides Insights into the Origins of Lignocellulose Decay Capabilities.</title>
        <authorList>
            <person name="Nagy L.G."/>
            <person name="Riley R."/>
            <person name="Tritt A."/>
            <person name="Adam C."/>
            <person name="Daum C."/>
            <person name="Floudas D."/>
            <person name="Sun H."/>
            <person name="Yadav J.S."/>
            <person name="Pangilinan J."/>
            <person name="Larsson K.H."/>
            <person name="Matsuura K."/>
            <person name="Barry K."/>
            <person name="Labutti K."/>
            <person name="Kuo R."/>
            <person name="Ohm R.A."/>
            <person name="Bhattacharya S.S."/>
            <person name="Shirouzu T."/>
            <person name="Yoshinaga Y."/>
            <person name="Martin F.M."/>
            <person name="Grigoriev I.V."/>
            <person name="Hibbett D.S."/>
        </authorList>
    </citation>
    <scope>NUCLEOTIDE SEQUENCE [LARGE SCALE GENOMIC DNA]</scope>
    <source>
        <strain evidence="1 2">HHB12029</strain>
    </source>
</reference>
<dbReference type="Proteomes" id="UP000077266">
    <property type="component" value="Unassembled WGS sequence"/>
</dbReference>
<keyword evidence="2" id="KW-1185">Reference proteome</keyword>
<dbReference type="EMBL" id="KV425890">
    <property type="protein sequence ID" value="KZW02145.1"/>
    <property type="molecule type" value="Genomic_DNA"/>
</dbReference>
<dbReference type="InParanoid" id="A0A165PGG6"/>
<evidence type="ECO:0000313" key="1">
    <source>
        <dbReference type="EMBL" id="KZW02145.1"/>
    </source>
</evidence>
<sequence>MRRLQDLLGSDLKHTRLLADVTSLQLSQRVLVFTCGNTRADAVAMVISRTVYEQLREEYAAEWVATLQEVGDLLLQTGRLRTTARYFIEDLLHAALTSHGQCFPAYDLSSRVPTSASSGAVFHVSTQSDKFLSFGDKSIQICSAKTVPNTALALAIFVKHDRTAALPRYVYLRPKAANNATFDACVLLDDGVIWLLQYSVSREHNISAVGLDWIKKHYSKQHRANWTVNYVYFSTAMPAEVELPVSNEVSNAITAAFFVQVHHKPLVKAYSPHYLQKLREFAEDE</sequence>
<evidence type="ECO:0000313" key="2">
    <source>
        <dbReference type="Proteomes" id="UP000077266"/>
    </source>
</evidence>
<protein>
    <submittedName>
        <fullName evidence="1">Uncharacterized protein</fullName>
    </submittedName>
</protein>